<reference evidence="1" key="1">
    <citation type="submission" date="2017-05" db="UniProtKB">
        <authorList>
            <consortium name="EnsemblMetazoa"/>
        </authorList>
    </citation>
    <scope>IDENTIFICATION</scope>
</reference>
<dbReference type="InParanoid" id="A0A1X7VUC6"/>
<protein>
    <submittedName>
        <fullName evidence="1">Uncharacterized protein</fullName>
    </submittedName>
</protein>
<dbReference type="AlphaFoldDB" id="A0A1X7VUC6"/>
<dbReference type="EnsemblMetazoa" id="Aqu2.1.43013_001">
    <property type="protein sequence ID" value="Aqu2.1.43013_001"/>
    <property type="gene ID" value="Aqu2.1.43013"/>
</dbReference>
<accession>A0A1X7VUC6</accession>
<organism evidence="1">
    <name type="scientific">Amphimedon queenslandica</name>
    <name type="common">Sponge</name>
    <dbReference type="NCBI Taxonomy" id="400682"/>
    <lineage>
        <taxon>Eukaryota</taxon>
        <taxon>Metazoa</taxon>
        <taxon>Porifera</taxon>
        <taxon>Demospongiae</taxon>
        <taxon>Heteroscleromorpha</taxon>
        <taxon>Haplosclerida</taxon>
        <taxon>Niphatidae</taxon>
        <taxon>Amphimedon</taxon>
    </lineage>
</organism>
<evidence type="ECO:0000313" key="1">
    <source>
        <dbReference type="EnsemblMetazoa" id="Aqu2.1.43013_001"/>
    </source>
</evidence>
<proteinExistence type="predicted"/>
<name>A0A1X7VUC6_AMPQE</name>
<sequence>MQKQVATYVVTRLRHQSDNPPVKLPTVGQHISFIKVSASLAPSGKCIKDAVRKRTNVIKAVKEMLSMGDC</sequence>